<name>A0A1R2CBD2_9CILI</name>
<evidence type="ECO:0000256" key="1">
    <source>
        <dbReference type="SAM" id="SignalP"/>
    </source>
</evidence>
<sequence length="124" mass="14294">MVYLFLALVIGLSAFAKDYHEFLQELSDDEKESGFFVVEDEELQLDSDDLDEVTGSMYFFLQTLMEQEEDDLTFEEINTDDEVLDSIFYEEEESLDADELFDEPVETGEAKGLEGIFDGALWEI</sequence>
<evidence type="ECO:0000313" key="3">
    <source>
        <dbReference type="Proteomes" id="UP000187209"/>
    </source>
</evidence>
<dbReference type="AlphaFoldDB" id="A0A1R2CBD2"/>
<reference evidence="2 3" key="1">
    <citation type="submission" date="2016-11" db="EMBL/GenBank/DDBJ databases">
        <title>The macronuclear genome of Stentor coeruleus: a giant cell with tiny introns.</title>
        <authorList>
            <person name="Slabodnick M."/>
            <person name="Ruby J.G."/>
            <person name="Reiff S.B."/>
            <person name="Swart E.C."/>
            <person name="Gosai S."/>
            <person name="Prabakaran S."/>
            <person name="Witkowska E."/>
            <person name="Larue G.E."/>
            <person name="Fisher S."/>
            <person name="Freeman R.M."/>
            <person name="Gunawardena J."/>
            <person name="Chu W."/>
            <person name="Stover N.A."/>
            <person name="Gregory B.D."/>
            <person name="Nowacki M."/>
            <person name="Derisi J."/>
            <person name="Roy S.W."/>
            <person name="Marshall W.F."/>
            <person name="Sood P."/>
        </authorList>
    </citation>
    <scope>NUCLEOTIDE SEQUENCE [LARGE SCALE GENOMIC DNA]</scope>
    <source>
        <strain evidence="2">WM001</strain>
    </source>
</reference>
<feature type="chain" id="PRO_5010196169" evidence="1">
    <location>
        <begin position="17"/>
        <end position="124"/>
    </location>
</feature>
<proteinExistence type="predicted"/>
<keyword evidence="1" id="KW-0732">Signal</keyword>
<feature type="signal peptide" evidence="1">
    <location>
        <begin position="1"/>
        <end position="16"/>
    </location>
</feature>
<dbReference type="EMBL" id="MPUH01000209">
    <property type="protein sequence ID" value="OMJ86318.1"/>
    <property type="molecule type" value="Genomic_DNA"/>
</dbReference>
<comment type="caution">
    <text evidence="2">The sequence shown here is derived from an EMBL/GenBank/DDBJ whole genome shotgun (WGS) entry which is preliminary data.</text>
</comment>
<evidence type="ECO:0000313" key="2">
    <source>
        <dbReference type="EMBL" id="OMJ86318.1"/>
    </source>
</evidence>
<dbReference type="Proteomes" id="UP000187209">
    <property type="component" value="Unassembled WGS sequence"/>
</dbReference>
<keyword evidence="3" id="KW-1185">Reference proteome</keyword>
<gene>
    <name evidence="2" type="ORF">SteCoe_12166</name>
</gene>
<organism evidence="2 3">
    <name type="scientific">Stentor coeruleus</name>
    <dbReference type="NCBI Taxonomy" id="5963"/>
    <lineage>
        <taxon>Eukaryota</taxon>
        <taxon>Sar</taxon>
        <taxon>Alveolata</taxon>
        <taxon>Ciliophora</taxon>
        <taxon>Postciliodesmatophora</taxon>
        <taxon>Heterotrichea</taxon>
        <taxon>Heterotrichida</taxon>
        <taxon>Stentoridae</taxon>
        <taxon>Stentor</taxon>
    </lineage>
</organism>
<accession>A0A1R2CBD2</accession>
<protein>
    <submittedName>
        <fullName evidence="2">Uncharacterized protein</fullName>
    </submittedName>
</protein>